<keyword evidence="3" id="KW-1185">Reference proteome</keyword>
<evidence type="ECO:0000313" key="2">
    <source>
        <dbReference type="EMBL" id="WUN84885.1"/>
    </source>
</evidence>
<dbReference type="GeneID" id="93759647"/>
<name>A0ABZ1QRD8_9ACTN</name>
<protein>
    <recommendedName>
        <fullName evidence="4">DUF202 domain-containing protein</fullName>
    </recommendedName>
</protein>
<gene>
    <name evidence="2" type="ORF">OHT53_01750</name>
</gene>
<feature type="transmembrane region" description="Helical" evidence="1">
    <location>
        <begin position="69"/>
        <end position="92"/>
    </location>
</feature>
<reference evidence="2" key="1">
    <citation type="submission" date="2022-10" db="EMBL/GenBank/DDBJ databases">
        <title>The complete genomes of actinobacterial strains from the NBC collection.</title>
        <authorList>
            <person name="Joergensen T.S."/>
            <person name="Alvarez Arevalo M."/>
            <person name="Sterndorff E.B."/>
            <person name="Faurdal D."/>
            <person name="Vuksanovic O."/>
            <person name="Mourched A.-S."/>
            <person name="Charusanti P."/>
            <person name="Shaw S."/>
            <person name="Blin K."/>
            <person name="Weber T."/>
        </authorList>
    </citation>
    <scope>NUCLEOTIDE SEQUENCE</scope>
    <source>
        <strain evidence="2">NBC_00302</strain>
    </source>
</reference>
<feature type="transmembrane region" description="Helical" evidence="1">
    <location>
        <begin position="38"/>
        <end position="57"/>
    </location>
</feature>
<evidence type="ECO:0008006" key="4">
    <source>
        <dbReference type="Google" id="ProtNLM"/>
    </source>
</evidence>
<dbReference type="Proteomes" id="UP001432071">
    <property type="component" value="Chromosome"/>
</dbReference>
<keyword evidence="1" id="KW-1133">Transmembrane helix</keyword>
<keyword evidence="1" id="KW-0812">Transmembrane</keyword>
<accession>A0ABZ1QRD8</accession>
<evidence type="ECO:0000256" key="1">
    <source>
        <dbReference type="SAM" id="Phobius"/>
    </source>
</evidence>
<dbReference type="RefSeq" id="WP_190047917.1">
    <property type="nucleotide sequence ID" value="NZ_CP108038.1"/>
</dbReference>
<organism evidence="2 3">
    <name type="scientific">Streptomyces bobili</name>
    <dbReference type="NCBI Taxonomy" id="67280"/>
    <lineage>
        <taxon>Bacteria</taxon>
        <taxon>Bacillati</taxon>
        <taxon>Actinomycetota</taxon>
        <taxon>Actinomycetes</taxon>
        <taxon>Kitasatosporales</taxon>
        <taxon>Streptomycetaceae</taxon>
        <taxon>Streptomyces</taxon>
    </lineage>
</organism>
<dbReference type="EMBL" id="CP108038">
    <property type="protein sequence ID" value="WUN84885.1"/>
    <property type="molecule type" value="Genomic_DNA"/>
</dbReference>
<sequence length="154" mass="16175">MAARVTPGPTGRSEDHLLSAAVRARTAEELREVREAAANWRTALAAMLTLVTAVSVIRGRDTIVGLASGARVLVGVLLLLAIVAACMGAFLASRSAFGLPKAEPAVRRITDLVVAERARVHRAVRDLRAAIVLTFVTLALIVASVGVVWYGPTA</sequence>
<evidence type="ECO:0000313" key="3">
    <source>
        <dbReference type="Proteomes" id="UP001432071"/>
    </source>
</evidence>
<keyword evidence="1" id="KW-0472">Membrane</keyword>
<proteinExistence type="predicted"/>
<feature type="transmembrane region" description="Helical" evidence="1">
    <location>
        <begin position="127"/>
        <end position="151"/>
    </location>
</feature>